<organism evidence="2 3">
    <name type="scientific">Candidatus Woesebacteria bacterium GW2011_GWA1_39_12</name>
    <dbReference type="NCBI Taxonomy" id="1618549"/>
    <lineage>
        <taxon>Bacteria</taxon>
        <taxon>Candidatus Woeseibacteriota</taxon>
    </lineage>
</organism>
<accession>A0A0G0M406</accession>
<evidence type="ECO:0000313" key="2">
    <source>
        <dbReference type="EMBL" id="KKQ98042.1"/>
    </source>
</evidence>
<protein>
    <recommendedName>
        <fullName evidence="4">Rod shape-determining protein MreD</fullName>
    </recommendedName>
</protein>
<dbReference type="Pfam" id="PF20221">
    <property type="entry name" value="DUF6580"/>
    <property type="match status" value="1"/>
</dbReference>
<keyword evidence="1" id="KW-1133">Transmembrane helix</keyword>
<keyword evidence="1" id="KW-0472">Membrane</keyword>
<feature type="transmembrane region" description="Helical" evidence="1">
    <location>
        <begin position="109"/>
        <end position="129"/>
    </location>
</feature>
<sequence length="206" mass="23353">MKNPIYKILNTKYLVLTLLFLIAISERIAFDLGPNVELITATMILSSFYFGKKESFWLTFAIISLSDLVIGNSNIFLFTWSGFLIPAFLASSILKKLITNHRSPITEKISNIFSLTSIGFSANIFFYLWTNFGVWLLGNMYAKNLAGLLMSYFYALPFLKNQLASTLIFIPLGFTITELAISLNKKYQFGNKLNTQSMLPRQDFSG</sequence>
<evidence type="ECO:0008006" key="4">
    <source>
        <dbReference type="Google" id="ProtNLM"/>
    </source>
</evidence>
<name>A0A0G0M406_9BACT</name>
<evidence type="ECO:0000256" key="1">
    <source>
        <dbReference type="SAM" id="Phobius"/>
    </source>
</evidence>
<dbReference type="AlphaFoldDB" id="A0A0G0M406"/>
<feature type="transmembrane region" description="Helical" evidence="1">
    <location>
        <begin position="163"/>
        <end position="183"/>
    </location>
</feature>
<evidence type="ECO:0000313" key="3">
    <source>
        <dbReference type="Proteomes" id="UP000034325"/>
    </source>
</evidence>
<gene>
    <name evidence="2" type="ORF">UT23_C0006G0083</name>
</gene>
<proteinExistence type="predicted"/>
<dbReference type="Proteomes" id="UP000034325">
    <property type="component" value="Unassembled WGS sequence"/>
</dbReference>
<dbReference type="PATRIC" id="fig|1618549.4.peg.666"/>
<keyword evidence="1" id="KW-0812">Transmembrane</keyword>
<feature type="transmembrane region" description="Helical" evidence="1">
    <location>
        <begin position="56"/>
        <end position="89"/>
    </location>
</feature>
<dbReference type="InterPro" id="IPR046487">
    <property type="entry name" value="DUF6580"/>
</dbReference>
<dbReference type="EMBL" id="LBWA01000006">
    <property type="protein sequence ID" value="KKQ98042.1"/>
    <property type="molecule type" value="Genomic_DNA"/>
</dbReference>
<comment type="caution">
    <text evidence="2">The sequence shown here is derived from an EMBL/GenBank/DDBJ whole genome shotgun (WGS) entry which is preliminary data.</text>
</comment>
<reference evidence="2 3" key="1">
    <citation type="journal article" date="2015" name="Nature">
        <title>rRNA introns, odd ribosomes, and small enigmatic genomes across a large radiation of phyla.</title>
        <authorList>
            <person name="Brown C.T."/>
            <person name="Hug L.A."/>
            <person name="Thomas B.C."/>
            <person name="Sharon I."/>
            <person name="Castelle C.J."/>
            <person name="Singh A."/>
            <person name="Wilkins M.J."/>
            <person name="Williams K.H."/>
            <person name="Banfield J.F."/>
        </authorList>
    </citation>
    <scope>NUCLEOTIDE SEQUENCE [LARGE SCALE GENOMIC DNA]</scope>
</reference>